<sequence>MRLIPGDAGMVERLATPPPDTANFDHYGTVTQVITESGRTRRAISIDTWLMHR</sequence>
<dbReference type="Proteomes" id="UP000186308">
    <property type="component" value="Unassembled WGS sequence"/>
</dbReference>
<evidence type="ECO:0000313" key="3">
    <source>
        <dbReference type="Proteomes" id="UP000186308"/>
    </source>
</evidence>
<comment type="caution">
    <text evidence="2">The sequence shown here is derived from an EMBL/GenBank/DDBJ whole genome shotgun (WGS) entry which is preliminary data.</text>
</comment>
<proteinExistence type="predicted"/>
<dbReference type="RefSeq" id="WP_217696444.1">
    <property type="nucleotide sequence ID" value="NZ_FTNE01000007.1"/>
</dbReference>
<keyword evidence="3" id="KW-1185">Reference proteome</keyword>
<evidence type="ECO:0000256" key="1">
    <source>
        <dbReference type="SAM" id="MobiDB-lite"/>
    </source>
</evidence>
<dbReference type="EMBL" id="FTNE01000007">
    <property type="protein sequence ID" value="SIQ61678.1"/>
    <property type="molecule type" value="Genomic_DNA"/>
</dbReference>
<organism evidence="2 3">
    <name type="scientific">Acidiphilium rubrum</name>
    <dbReference type="NCBI Taxonomy" id="526"/>
    <lineage>
        <taxon>Bacteria</taxon>
        <taxon>Pseudomonadati</taxon>
        <taxon>Pseudomonadota</taxon>
        <taxon>Alphaproteobacteria</taxon>
        <taxon>Acetobacterales</taxon>
        <taxon>Acidocellaceae</taxon>
        <taxon>Acidiphilium</taxon>
    </lineage>
</organism>
<gene>
    <name evidence="2" type="ORF">SAMN05421828_1077</name>
</gene>
<feature type="region of interest" description="Disordered" evidence="1">
    <location>
        <begin position="1"/>
        <end position="23"/>
    </location>
</feature>
<protein>
    <submittedName>
        <fullName evidence="2">Uncharacterized protein</fullName>
    </submittedName>
</protein>
<evidence type="ECO:0000313" key="2">
    <source>
        <dbReference type="EMBL" id="SIQ61678.1"/>
    </source>
</evidence>
<accession>A0A8G2CJV0</accession>
<reference evidence="2 3" key="1">
    <citation type="submission" date="2017-01" db="EMBL/GenBank/DDBJ databases">
        <authorList>
            <person name="Varghese N."/>
            <person name="Submissions S."/>
        </authorList>
    </citation>
    <scope>NUCLEOTIDE SEQUENCE [LARGE SCALE GENOMIC DNA]</scope>
    <source>
        <strain evidence="2 3">ATCC 35905</strain>
    </source>
</reference>
<name>A0A8G2CJV0_ACIRU</name>
<dbReference type="AlphaFoldDB" id="A0A8G2CJV0"/>